<reference evidence="1" key="1">
    <citation type="journal article" date="2021" name="New Phytol.">
        <title>Evolutionary innovations through gain and loss of genes in the ectomycorrhizal Boletales.</title>
        <authorList>
            <person name="Wu G."/>
            <person name="Miyauchi S."/>
            <person name="Morin E."/>
            <person name="Kuo A."/>
            <person name="Drula E."/>
            <person name="Varga T."/>
            <person name="Kohler A."/>
            <person name="Feng B."/>
            <person name="Cao Y."/>
            <person name="Lipzen A."/>
            <person name="Daum C."/>
            <person name="Hundley H."/>
            <person name="Pangilinan J."/>
            <person name="Johnson J."/>
            <person name="Barry K."/>
            <person name="LaButti K."/>
            <person name="Ng V."/>
            <person name="Ahrendt S."/>
            <person name="Min B."/>
            <person name="Choi I.G."/>
            <person name="Park H."/>
            <person name="Plett J.M."/>
            <person name="Magnuson J."/>
            <person name="Spatafora J.W."/>
            <person name="Nagy L.G."/>
            <person name="Henrissat B."/>
            <person name="Grigoriev I.V."/>
            <person name="Yang Z.L."/>
            <person name="Xu J."/>
            <person name="Martin F.M."/>
        </authorList>
    </citation>
    <scope>NUCLEOTIDE SEQUENCE</scope>
    <source>
        <strain evidence="1">ATCC 28755</strain>
    </source>
</reference>
<proteinExistence type="predicted"/>
<evidence type="ECO:0000313" key="2">
    <source>
        <dbReference type="Proteomes" id="UP000790377"/>
    </source>
</evidence>
<keyword evidence="2" id="KW-1185">Reference proteome</keyword>
<accession>A0ACB8AAS6</accession>
<name>A0ACB8AAS6_9AGAM</name>
<organism evidence="1 2">
    <name type="scientific">Hygrophoropsis aurantiaca</name>
    <dbReference type="NCBI Taxonomy" id="72124"/>
    <lineage>
        <taxon>Eukaryota</taxon>
        <taxon>Fungi</taxon>
        <taxon>Dikarya</taxon>
        <taxon>Basidiomycota</taxon>
        <taxon>Agaricomycotina</taxon>
        <taxon>Agaricomycetes</taxon>
        <taxon>Agaricomycetidae</taxon>
        <taxon>Boletales</taxon>
        <taxon>Coniophorineae</taxon>
        <taxon>Hygrophoropsidaceae</taxon>
        <taxon>Hygrophoropsis</taxon>
    </lineage>
</organism>
<dbReference type="EMBL" id="MU267707">
    <property type="protein sequence ID" value="KAH7910581.1"/>
    <property type="molecule type" value="Genomic_DNA"/>
</dbReference>
<protein>
    <submittedName>
        <fullName evidence="1">Uncharacterized protein</fullName>
    </submittedName>
</protein>
<evidence type="ECO:0000313" key="1">
    <source>
        <dbReference type="EMBL" id="KAH7910581.1"/>
    </source>
</evidence>
<gene>
    <name evidence="1" type="ORF">BJ138DRAFT_1180154</name>
</gene>
<comment type="caution">
    <text evidence="1">The sequence shown here is derived from an EMBL/GenBank/DDBJ whole genome shotgun (WGS) entry which is preliminary data.</text>
</comment>
<dbReference type="Proteomes" id="UP000790377">
    <property type="component" value="Unassembled WGS sequence"/>
</dbReference>
<sequence>MLFPKGPRFIPEKTSDVPGPNTYNVTTEPTELYKRGAFLEKTDRFSKEKNSEVPGPGTYNAESKCPTKPSHPDRYVILLRRLEDLEKVHADDKKSHNLELERCKLELARSQKTNTDQSERLDKIKKQNDAYETRLQDYKKSSASDQTELKELRAKVRRLEHENGQISGKQTEASDIKKALHSLEAKRKDDIRDRDRKIMELEKGIAAERKKREVAEGCLQEAKGKADRETQQAHDNTKNLQYQLDSTKREIDEARQTFNSWKTEAESREEELVQQLEQCKRNMVRVAESYGRLATSTVTASQHALLKSEHVALRMRAMRLERKLANSEAQVTELANLVRYTKEDNIFLRQRNQDAENEAGFYRDALLGQTCWSMADFHPSTVLTAIKDEARLIEADIADGQKEVYEAFRGHLEGFCNLYRLHIDDLLTKYSINDHLLRLESDIGKIQEEDLSRARLDYGVISSQLQNVRTELSSLQESLVDTQTALQKSIQAQGVFQRRSTELENQMRDETSKHKEALQKERDIVQKLTATARMSKTSEETLQATIEQLNIELIEATRFQEAYYGLVDETEALVARNNLAEEEASRLSHFNAQILGHNNPAQRILYVDRIRRELADVKQKLLTCTLERDTVAATNEDLRHELGMYASAIVPIDDKPRTAMTRVARPPLISQSLNVPSHIPSDSLVQKNDSKTVSVSNPVPSLESIAGDMTLDEIM</sequence>